<accession>N1PH31</accession>
<evidence type="ECO:0000313" key="3">
    <source>
        <dbReference type="Proteomes" id="UP000016933"/>
    </source>
</evidence>
<dbReference type="OrthoDB" id="3635797at2759"/>
<protein>
    <submittedName>
        <fullName evidence="2">Uncharacterized protein</fullName>
    </submittedName>
</protein>
<dbReference type="HOGENOM" id="CLU_1875389_0_0_1"/>
<feature type="region of interest" description="Disordered" evidence="1">
    <location>
        <begin position="1"/>
        <end position="26"/>
    </location>
</feature>
<feature type="compositionally biased region" description="Polar residues" evidence="1">
    <location>
        <begin position="13"/>
        <end position="24"/>
    </location>
</feature>
<reference evidence="3" key="1">
    <citation type="journal article" date="2012" name="PLoS Genet.">
        <title>The genomes of the fungal plant pathogens Cladosporium fulvum and Dothistroma septosporum reveal adaptation to different hosts and lifestyles but also signatures of common ancestry.</title>
        <authorList>
            <person name="de Wit P.J.G.M."/>
            <person name="van der Burgt A."/>
            <person name="Oekmen B."/>
            <person name="Stergiopoulos I."/>
            <person name="Abd-Elsalam K.A."/>
            <person name="Aerts A.L."/>
            <person name="Bahkali A.H."/>
            <person name="Beenen H.G."/>
            <person name="Chettri P."/>
            <person name="Cox M.P."/>
            <person name="Datema E."/>
            <person name="de Vries R.P."/>
            <person name="Dhillon B."/>
            <person name="Ganley A.R."/>
            <person name="Griffiths S.A."/>
            <person name="Guo Y."/>
            <person name="Hamelin R.C."/>
            <person name="Henrissat B."/>
            <person name="Kabir M.S."/>
            <person name="Jashni M.K."/>
            <person name="Kema G."/>
            <person name="Klaubauf S."/>
            <person name="Lapidus A."/>
            <person name="Levasseur A."/>
            <person name="Lindquist E."/>
            <person name="Mehrabi R."/>
            <person name="Ohm R.A."/>
            <person name="Owen T.J."/>
            <person name="Salamov A."/>
            <person name="Schwelm A."/>
            <person name="Schijlen E."/>
            <person name="Sun H."/>
            <person name="van den Burg H.A."/>
            <person name="van Ham R.C.H.J."/>
            <person name="Zhang S."/>
            <person name="Goodwin S.B."/>
            <person name="Grigoriev I.V."/>
            <person name="Collemare J."/>
            <person name="Bradshaw R.E."/>
        </authorList>
    </citation>
    <scope>NUCLEOTIDE SEQUENCE [LARGE SCALE GENOMIC DNA]</scope>
    <source>
        <strain evidence="3">NZE10 / CBS 128990</strain>
    </source>
</reference>
<name>N1PH31_DOTSN</name>
<sequence>MRSLQDHIRTRNRLWQQSPTSNAQGPDWRLNLHTWSQFPPIADGTERGLTYQELVDFEDNPFEQNYSSLLEGLTRLTNVHILRYAGNDDTEPGFCHVSCSTAMKHSKQRVHWQSCFGGEGQPPLPAALRTQWWSDA</sequence>
<dbReference type="eggNOG" id="ENOG502R21E">
    <property type="taxonomic scope" value="Eukaryota"/>
</dbReference>
<proteinExistence type="predicted"/>
<evidence type="ECO:0000313" key="2">
    <source>
        <dbReference type="EMBL" id="EME41444.1"/>
    </source>
</evidence>
<dbReference type="AlphaFoldDB" id="N1PH31"/>
<evidence type="ECO:0000256" key="1">
    <source>
        <dbReference type="SAM" id="MobiDB-lite"/>
    </source>
</evidence>
<keyword evidence="3" id="KW-1185">Reference proteome</keyword>
<reference evidence="2 3" key="2">
    <citation type="journal article" date="2012" name="PLoS Pathog.">
        <title>Diverse lifestyles and strategies of plant pathogenesis encoded in the genomes of eighteen Dothideomycetes fungi.</title>
        <authorList>
            <person name="Ohm R.A."/>
            <person name="Feau N."/>
            <person name="Henrissat B."/>
            <person name="Schoch C.L."/>
            <person name="Horwitz B.A."/>
            <person name="Barry K.W."/>
            <person name="Condon B.J."/>
            <person name="Copeland A.C."/>
            <person name="Dhillon B."/>
            <person name="Glaser F."/>
            <person name="Hesse C.N."/>
            <person name="Kosti I."/>
            <person name="LaButti K."/>
            <person name="Lindquist E.A."/>
            <person name="Lucas S."/>
            <person name="Salamov A.A."/>
            <person name="Bradshaw R.E."/>
            <person name="Ciuffetti L."/>
            <person name="Hamelin R.C."/>
            <person name="Kema G.H.J."/>
            <person name="Lawrence C."/>
            <person name="Scott J.A."/>
            <person name="Spatafora J.W."/>
            <person name="Turgeon B.G."/>
            <person name="de Wit P.J.G.M."/>
            <person name="Zhong S."/>
            <person name="Goodwin S.B."/>
            <person name="Grigoriev I.V."/>
        </authorList>
    </citation>
    <scope>NUCLEOTIDE SEQUENCE [LARGE SCALE GENOMIC DNA]</scope>
    <source>
        <strain evidence="3">NZE10 / CBS 128990</strain>
    </source>
</reference>
<organism evidence="2 3">
    <name type="scientific">Dothistroma septosporum (strain NZE10 / CBS 128990)</name>
    <name type="common">Red band needle blight fungus</name>
    <name type="synonym">Mycosphaerella pini</name>
    <dbReference type="NCBI Taxonomy" id="675120"/>
    <lineage>
        <taxon>Eukaryota</taxon>
        <taxon>Fungi</taxon>
        <taxon>Dikarya</taxon>
        <taxon>Ascomycota</taxon>
        <taxon>Pezizomycotina</taxon>
        <taxon>Dothideomycetes</taxon>
        <taxon>Dothideomycetidae</taxon>
        <taxon>Mycosphaerellales</taxon>
        <taxon>Mycosphaerellaceae</taxon>
        <taxon>Dothistroma</taxon>
    </lineage>
</organism>
<dbReference type="EMBL" id="KB446542">
    <property type="protein sequence ID" value="EME41444.1"/>
    <property type="molecule type" value="Genomic_DNA"/>
</dbReference>
<dbReference type="Proteomes" id="UP000016933">
    <property type="component" value="Unassembled WGS sequence"/>
</dbReference>
<gene>
    <name evidence="2" type="ORF">DOTSEDRAFT_26612</name>
</gene>